<proteinExistence type="predicted"/>
<dbReference type="AlphaFoldDB" id="X1HFJ1"/>
<organism evidence="1">
    <name type="scientific">marine sediment metagenome</name>
    <dbReference type="NCBI Taxonomy" id="412755"/>
    <lineage>
        <taxon>unclassified sequences</taxon>
        <taxon>metagenomes</taxon>
        <taxon>ecological metagenomes</taxon>
    </lineage>
</organism>
<protein>
    <submittedName>
        <fullName evidence="1">Uncharacterized protein</fullName>
    </submittedName>
</protein>
<evidence type="ECO:0000313" key="1">
    <source>
        <dbReference type="EMBL" id="GAH52594.1"/>
    </source>
</evidence>
<sequence length="215" mass="22579">MASYSDNFNRSDSGSLGANWTDDVNGWEIASNRAVGLNVEYDFTRYTGSDLDSIDHEVEAEIHVDGGSNKHGGIGARQNATLTFYLLGYMDESVGAGYELHRIISGGSTLIDSAASGSGNKRLRLVVDGSSQEGYVEDVLEVFDDDTLITSGVQSSVVCSEGNGRIDNFSAWDLLASVIVTPSAISAVVGRINPTVIHGSIIITPTAAGGLAVTI</sequence>
<name>X1HFJ1_9ZZZZ</name>
<dbReference type="EMBL" id="BARU01018109">
    <property type="protein sequence ID" value="GAH52594.1"/>
    <property type="molecule type" value="Genomic_DNA"/>
</dbReference>
<accession>X1HFJ1</accession>
<reference evidence="1" key="1">
    <citation type="journal article" date="2014" name="Front. Microbiol.">
        <title>High frequency of phylogenetically diverse reductive dehalogenase-homologous genes in deep subseafloor sedimentary metagenomes.</title>
        <authorList>
            <person name="Kawai M."/>
            <person name="Futagami T."/>
            <person name="Toyoda A."/>
            <person name="Takaki Y."/>
            <person name="Nishi S."/>
            <person name="Hori S."/>
            <person name="Arai W."/>
            <person name="Tsubouchi T."/>
            <person name="Morono Y."/>
            <person name="Uchiyama I."/>
            <person name="Ito T."/>
            <person name="Fujiyama A."/>
            <person name="Inagaki F."/>
            <person name="Takami H."/>
        </authorList>
    </citation>
    <scope>NUCLEOTIDE SEQUENCE</scope>
    <source>
        <strain evidence="1">Expedition CK06-06</strain>
    </source>
</reference>
<gene>
    <name evidence="1" type="ORF">S03H2_29963</name>
</gene>
<feature type="non-terminal residue" evidence="1">
    <location>
        <position position="215"/>
    </location>
</feature>
<dbReference type="Gene3D" id="2.60.120.560">
    <property type="entry name" value="Exo-inulinase, domain 1"/>
    <property type="match status" value="1"/>
</dbReference>
<comment type="caution">
    <text evidence="1">The sequence shown here is derived from an EMBL/GenBank/DDBJ whole genome shotgun (WGS) entry which is preliminary data.</text>
</comment>